<dbReference type="Pfam" id="PF00392">
    <property type="entry name" value="GntR"/>
    <property type="match status" value="1"/>
</dbReference>
<evidence type="ECO:0000256" key="2">
    <source>
        <dbReference type="ARBA" id="ARBA00023125"/>
    </source>
</evidence>
<dbReference type="Proteomes" id="UP000254291">
    <property type="component" value="Unassembled WGS sequence"/>
</dbReference>
<dbReference type="InterPro" id="IPR000524">
    <property type="entry name" value="Tscrpt_reg_HTH_GntR"/>
</dbReference>
<dbReference type="SUPFAM" id="SSF46785">
    <property type="entry name" value="Winged helix' DNA-binding domain"/>
    <property type="match status" value="1"/>
</dbReference>
<dbReference type="CDD" id="cd07377">
    <property type="entry name" value="WHTH_GntR"/>
    <property type="match status" value="1"/>
</dbReference>
<dbReference type="GO" id="GO:0003677">
    <property type="term" value="F:DNA binding"/>
    <property type="evidence" value="ECO:0007669"/>
    <property type="project" value="UniProtKB-KW"/>
</dbReference>
<dbReference type="EMBL" id="UGQM01000005">
    <property type="protein sequence ID" value="SUE32599.1"/>
    <property type="molecule type" value="Genomic_DNA"/>
</dbReference>
<evidence type="ECO:0000313" key="6">
    <source>
        <dbReference type="Proteomes" id="UP000254291"/>
    </source>
</evidence>
<dbReference type="SUPFAM" id="SSF64288">
    <property type="entry name" value="Chorismate lyase-like"/>
    <property type="match status" value="1"/>
</dbReference>
<proteinExistence type="predicted"/>
<dbReference type="SMART" id="SM00866">
    <property type="entry name" value="UTRA"/>
    <property type="match status" value="1"/>
</dbReference>
<dbReference type="GO" id="GO:0045892">
    <property type="term" value="P:negative regulation of DNA-templated transcription"/>
    <property type="evidence" value="ECO:0007669"/>
    <property type="project" value="TreeGrafter"/>
</dbReference>
<keyword evidence="3" id="KW-0804">Transcription</keyword>
<dbReference type="AlphaFoldDB" id="A0A379MPD0"/>
<keyword evidence="1" id="KW-0805">Transcription regulation</keyword>
<sequence length="263" mass="28750">MAQQGDLASRIDRSSALPLWAQVHADLLARIQAGEFTSGFPGEHALTSGYGVSRHTVREALRHLRHAGVLIAERGRATRLAEVPVIEQPLGALYSLFAAVEATGVPQHSVVRVLDVRTDPTVATTLELPPDASLVYLERLRMAGDHPLALDFAWLPAEVARPLLEADFTHTALYIELETRCGVRLTGGREDITAVVPEPPEAELLALDERCAALAIRRLSCVEQKPIELRHTLIRADRFTVSARFSPTEGYRFLTEGALSPSS</sequence>
<dbReference type="InterPro" id="IPR050679">
    <property type="entry name" value="Bact_HTH_transcr_reg"/>
</dbReference>
<reference evidence="5 6" key="1">
    <citation type="submission" date="2018-06" db="EMBL/GenBank/DDBJ databases">
        <authorList>
            <consortium name="Pathogen Informatics"/>
            <person name="Doyle S."/>
        </authorList>
    </citation>
    <scope>NUCLEOTIDE SEQUENCE [LARGE SCALE GENOMIC DNA]</scope>
    <source>
        <strain evidence="5 6">NCTC10742</strain>
    </source>
</reference>
<dbReference type="InterPro" id="IPR036388">
    <property type="entry name" value="WH-like_DNA-bd_sf"/>
</dbReference>
<accession>A0A379MPD0</accession>
<dbReference type="PRINTS" id="PR00035">
    <property type="entry name" value="HTHGNTR"/>
</dbReference>
<dbReference type="RefSeq" id="WP_235660671.1">
    <property type="nucleotide sequence ID" value="NZ_JACKST010000079.1"/>
</dbReference>
<organism evidence="5 6">
    <name type="scientific">Mycolicibacterium gilvum</name>
    <dbReference type="NCBI Taxonomy" id="1804"/>
    <lineage>
        <taxon>Bacteria</taxon>
        <taxon>Bacillati</taxon>
        <taxon>Actinomycetota</taxon>
        <taxon>Actinomycetes</taxon>
        <taxon>Mycobacteriales</taxon>
        <taxon>Mycobacteriaceae</taxon>
        <taxon>Mycolicibacterium</taxon>
    </lineage>
</organism>
<name>A0A379MPD0_9MYCO</name>
<dbReference type="PROSITE" id="PS50949">
    <property type="entry name" value="HTH_GNTR"/>
    <property type="match status" value="1"/>
</dbReference>
<evidence type="ECO:0000313" key="5">
    <source>
        <dbReference type="EMBL" id="SUE32599.1"/>
    </source>
</evidence>
<dbReference type="SMART" id="SM00345">
    <property type="entry name" value="HTH_GNTR"/>
    <property type="match status" value="1"/>
</dbReference>
<dbReference type="InterPro" id="IPR028978">
    <property type="entry name" value="Chorismate_lyase_/UTRA_dom_sf"/>
</dbReference>
<keyword evidence="2" id="KW-0238">DNA-binding</keyword>
<dbReference type="InterPro" id="IPR011663">
    <property type="entry name" value="UTRA"/>
</dbReference>
<evidence type="ECO:0000256" key="1">
    <source>
        <dbReference type="ARBA" id="ARBA00023015"/>
    </source>
</evidence>
<dbReference type="GO" id="GO:0003700">
    <property type="term" value="F:DNA-binding transcription factor activity"/>
    <property type="evidence" value="ECO:0007669"/>
    <property type="project" value="InterPro"/>
</dbReference>
<dbReference type="Gene3D" id="1.10.10.10">
    <property type="entry name" value="Winged helix-like DNA-binding domain superfamily/Winged helix DNA-binding domain"/>
    <property type="match status" value="1"/>
</dbReference>
<dbReference type="PANTHER" id="PTHR44846:SF1">
    <property type="entry name" value="MANNOSYL-D-GLYCERATE TRANSPORT_METABOLISM SYSTEM REPRESSOR MNGR-RELATED"/>
    <property type="match status" value="1"/>
</dbReference>
<protein>
    <submittedName>
        <fullName evidence="5">Transcriptional regulator</fullName>
    </submittedName>
</protein>
<dbReference type="Gene3D" id="3.40.1410.10">
    <property type="entry name" value="Chorismate lyase-like"/>
    <property type="match status" value="1"/>
</dbReference>
<gene>
    <name evidence="5" type="primary">yvoA_4</name>
    <name evidence="5" type="ORF">NCTC10742_05963</name>
</gene>
<dbReference type="InterPro" id="IPR036390">
    <property type="entry name" value="WH_DNA-bd_sf"/>
</dbReference>
<dbReference type="PANTHER" id="PTHR44846">
    <property type="entry name" value="MANNOSYL-D-GLYCERATE TRANSPORT/METABOLISM SYSTEM REPRESSOR MNGR-RELATED"/>
    <property type="match status" value="1"/>
</dbReference>
<feature type="domain" description="HTH gntR-type" evidence="4">
    <location>
        <begin position="17"/>
        <end position="83"/>
    </location>
</feature>
<evidence type="ECO:0000259" key="4">
    <source>
        <dbReference type="PROSITE" id="PS50949"/>
    </source>
</evidence>
<dbReference type="Pfam" id="PF07702">
    <property type="entry name" value="UTRA"/>
    <property type="match status" value="1"/>
</dbReference>
<evidence type="ECO:0000256" key="3">
    <source>
        <dbReference type="ARBA" id="ARBA00023163"/>
    </source>
</evidence>